<feature type="transmembrane region" description="Helical" evidence="2">
    <location>
        <begin position="458"/>
        <end position="481"/>
    </location>
</feature>
<evidence type="ECO:0000313" key="3">
    <source>
        <dbReference type="EMBL" id="SCF04768.1"/>
    </source>
</evidence>
<feature type="transmembrane region" description="Helical" evidence="2">
    <location>
        <begin position="436"/>
        <end position="452"/>
    </location>
</feature>
<feature type="region of interest" description="Disordered" evidence="1">
    <location>
        <begin position="587"/>
        <end position="698"/>
    </location>
</feature>
<sequence length="698" mass="75806">MARACVGVPGRAEAEPRRRPARRRFFRIPVSYPDGTPTRPVVAWARRRPARDSDTGPRARARIAALLLALGVLAGATISWPVIGAATPAYAAAPVTQARAELCSTKEWQADFRSCVGKLKEVSEDQVECRNAPVPAAPDSGLAGWFASRPDSAKEPGPKGLYSDYGYAGYSYNTYDVDGGCASSVLHPDYRFTTMVANGEFMFANAVIGASNALRERAWDPRTMWSWADPLVEQATKAVYQKVFSVFGIITVCVVGLYLLWRSRQSDMSNAMTTAGWALLVMVAVTALAAWPVKSANIADNTLITTLGVVHDAVGPSSKTVPPDKCALPNPSACVDKRPPAVRASDTATETMLYRNWLRGVLGSADSETAKKYGEALYDAKSLTWGEAEAIRTKPATRDVVIKAKQQQWAKVAEQIKTEDPEAYEYLQGTRDMDRIGAGFIAVLASVLFAMFDLTASLLVLLGFLIFRWAVIAAPILGTVGLMRPASAGLRRLANAVVAAVFNIAIFGTGAAIYLFAVDLIMNTATLPGWLQVVLVWLCGVVGWLLLRPYRRITQLGGKDSSEAVSSAGSWHRRFFRDMRIAARLDVAEPGGTNEPAIGKRRTVTADQRSLRPEARHEDPAHSARPAERERPDGRERPEEAPASGRPATTPRPRRAPSTWTEPDVPEESPSYAVYRPDSAGRGTSPARPAPRIRSEAR</sequence>
<name>A0ABY0KRY1_9ACTN</name>
<evidence type="ECO:0000313" key="4">
    <source>
        <dbReference type="Proteomes" id="UP000199405"/>
    </source>
</evidence>
<proteinExistence type="predicted"/>
<keyword evidence="4" id="KW-1185">Reference proteome</keyword>
<evidence type="ECO:0008006" key="5">
    <source>
        <dbReference type="Google" id="ProtNLM"/>
    </source>
</evidence>
<feature type="compositionally biased region" description="Basic and acidic residues" evidence="1">
    <location>
        <begin position="609"/>
        <end position="640"/>
    </location>
</feature>
<organism evidence="3 4">
    <name type="scientific">Micromonospora tulbaghiae</name>
    <dbReference type="NCBI Taxonomy" id="479978"/>
    <lineage>
        <taxon>Bacteria</taxon>
        <taxon>Bacillati</taxon>
        <taxon>Actinomycetota</taxon>
        <taxon>Actinomycetes</taxon>
        <taxon>Micromonosporales</taxon>
        <taxon>Micromonosporaceae</taxon>
        <taxon>Micromonospora</taxon>
    </lineage>
</organism>
<protein>
    <recommendedName>
        <fullName evidence="5">MFS transporter</fullName>
    </recommendedName>
</protein>
<feature type="transmembrane region" description="Helical" evidence="2">
    <location>
        <begin position="63"/>
        <end position="83"/>
    </location>
</feature>
<keyword evidence="2" id="KW-1133">Transmembrane helix</keyword>
<accession>A0ABY0KRY1</accession>
<reference evidence="3 4" key="1">
    <citation type="submission" date="2016-06" db="EMBL/GenBank/DDBJ databases">
        <authorList>
            <person name="Varghese N."/>
            <person name="Submissions Spin"/>
        </authorList>
    </citation>
    <scope>NUCLEOTIDE SEQUENCE [LARGE SCALE GENOMIC DNA]</scope>
    <source>
        <strain evidence="3 4">DSM 45142</strain>
    </source>
</reference>
<gene>
    <name evidence="3" type="ORF">GA0070562_5552</name>
</gene>
<dbReference type="Proteomes" id="UP000199405">
    <property type="component" value="Unassembled WGS sequence"/>
</dbReference>
<dbReference type="EMBL" id="FMCQ01000008">
    <property type="protein sequence ID" value="SCF04768.1"/>
    <property type="molecule type" value="Genomic_DNA"/>
</dbReference>
<keyword evidence="2" id="KW-0812">Transmembrane</keyword>
<feature type="transmembrane region" description="Helical" evidence="2">
    <location>
        <begin position="273"/>
        <end position="293"/>
    </location>
</feature>
<keyword evidence="2" id="KW-0472">Membrane</keyword>
<evidence type="ECO:0000256" key="2">
    <source>
        <dbReference type="SAM" id="Phobius"/>
    </source>
</evidence>
<feature type="transmembrane region" description="Helical" evidence="2">
    <location>
        <begin position="529"/>
        <end position="547"/>
    </location>
</feature>
<feature type="transmembrane region" description="Helical" evidence="2">
    <location>
        <begin position="243"/>
        <end position="261"/>
    </location>
</feature>
<comment type="caution">
    <text evidence="3">The sequence shown here is derived from an EMBL/GenBank/DDBJ whole genome shotgun (WGS) entry which is preliminary data.</text>
</comment>
<feature type="compositionally biased region" description="Low complexity" evidence="1">
    <location>
        <begin position="641"/>
        <end position="661"/>
    </location>
</feature>
<evidence type="ECO:0000256" key="1">
    <source>
        <dbReference type="SAM" id="MobiDB-lite"/>
    </source>
</evidence>
<feature type="transmembrane region" description="Helical" evidence="2">
    <location>
        <begin position="493"/>
        <end position="517"/>
    </location>
</feature>